<reference evidence="2 3" key="2">
    <citation type="journal article" date="2013" name="Plant Cell Physiol.">
        <title>Rice Annotation Project Database (RAP-DB): an integrative and interactive database for rice genomics.</title>
        <authorList>
            <person name="Sakai H."/>
            <person name="Lee S.S."/>
            <person name="Tanaka T."/>
            <person name="Numa H."/>
            <person name="Kim J."/>
            <person name="Kawahara Y."/>
            <person name="Wakimoto H."/>
            <person name="Yang C.C."/>
            <person name="Iwamoto M."/>
            <person name="Abe T."/>
            <person name="Yamada Y."/>
            <person name="Muto A."/>
            <person name="Inokuchi H."/>
            <person name="Ikemura T."/>
            <person name="Matsumoto T."/>
            <person name="Sasaki T."/>
            <person name="Itoh T."/>
        </authorList>
    </citation>
    <scope>NUCLEOTIDE SEQUENCE [LARGE SCALE GENOMIC DNA]</scope>
    <source>
        <strain evidence="3">cv. Nipponbare</strain>
    </source>
</reference>
<dbReference type="OMA" id="HERGAHE"/>
<reference evidence="2 3" key="3">
    <citation type="journal article" date="2013" name="Rice">
        <title>Improvement of the Oryza sativa Nipponbare reference genome using next generation sequence and optical map data.</title>
        <authorList>
            <person name="Kawahara Y."/>
            <person name="de la Bastide M."/>
            <person name="Hamilton J.P."/>
            <person name="Kanamori H."/>
            <person name="McCombie W.R."/>
            <person name="Ouyang S."/>
            <person name="Schwartz D.C."/>
            <person name="Tanaka T."/>
            <person name="Wu J."/>
            <person name="Zhou S."/>
            <person name="Childs K.L."/>
            <person name="Davidson R.M."/>
            <person name="Lin H."/>
            <person name="Quesada-Ocampo L."/>
            <person name="Vaillancourt B."/>
            <person name="Sakai H."/>
            <person name="Lee S.S."/>
            <person name="Kim J."/>
            <person name="Numa H."/>
            <person name="Itoh T."/>
            <person name="Buell C.R."/>
            <person name="Matsumoto T."/>
        </authorList>
    </citation>
    <scope>NUCLEOTIDE SEQUENCE [LARGE SCALE GENOMIC DNA]</scope>
    <source>
        <strain evidence="3">cv. Nipponbare</strain>
    </source>
</reference>
<feature type="compositionally biased region" description="Basic and acidic residues" evidence="1">
    <location>
        <begin position="407"/>
        <end position="434"/>
    </location>
</feature>
<feature type="compositionally biased region" description="Basic and acidic residues" evidence="1">
    <location>
        <begin position="499"/>
        <end position="512"/>
    </location>
</feature>
<proteinExistence type="predicted"/>
<evidence type="ECO:0000313" key="2">
    <source>
        <dbReference type="EMBL" id="BAT09033.1"/>
    </source>
</evidence>
<feature type="compositionally biased region" description="Basic residues" evidence="1">
    <location>
        <begin position="168"/>
        <end position="177"/>
    </location>
</feature>
<protein>
    <submittedName>
        <fullName evidence="2">Os09g0524001 protein</fullName>
    </submittedName>
</protein>
<evidence type="ECO:0000313" key="3">
    <source>
        <dbReference type="Proteomes" id="UP000059680"/>
    </source>
</evidence>
<dbReference type="EMBL" id="AP014965">
    <property type="protein sequence ID" value="BAT09033.1"/>
    <property type="molecule type" value="Genomic_DNA"/>
</dbReference>
<feature type="region of interest" description="Disordered" evidence="1">
    <location>
        <begin position="403"/>
        <end position="525"/>
    </location>
</feature>
<reference evidence="3" key="1">
    <citation type="journal article" date="2005" name="Nature">
        <title>The map-based sequence of the rice genome.</title>
        <authorList>
            <consortium name="International rice genome sequencing project (IRGSP)"/>
            <person name="Matsumoto T."/>
            <person name="Wu J."/>
            <person name="Kanamori H."/>
            <person name="Katayose Y."/>
            <person name="Fujisawa M."/>
            <person name="Namiki N."/>
            <person name="Mizuno H."/>
            <person name="Yamamoto K."/>
            <person name="Antonio B.A."/>
            <person name="Baba T."/>
            <person name="Sakata K."/>
            <person name="Nagamura Y."/>
            <person name="Aoki H."/>
            <person name="Arikawa K."/>
            <person name="Arita K."/>
            <person name="Bito T."/>
            <person name="Chiden Y."/>
            <person name="Fujitsuka N."/>
            <person name="Fukunaka R."/>
            <person name="Hamada M."/>
            <person name="Harada C."/>
            <person name="Hayashi A."/>
            <person name="Hijishita S."/>
            <person name="Honda M."/>
            <person name="Hosokawa S."/>
            <person name="Ichikawa Y."/>
            <person name="Idonuma A."/>
            <person name="Iijima M."/>
            <person name="Ikeda M."/>
            <person name="Ikeno M."/>
            <person name="Ito K."/>
            <person name="Ito S."/>
            <person name="Ito T."/>
            <person name="Ito Y."/>
            <person name="Ito Y."/>
            <person name="Iwabuchi A."/>
            <person name="Kamiya K."/>
            <person name="Karasawa W."/>
            <person name="Kurita K."/>
            <person name="Katagiri S."/>
            <person name="Kikuta A."/>
            <person name="Kobayashi H."/>
            <person name="Kobayashi N."/>
            <person name="Machita K."/>
            <person name="Maehara T."/>
            <person name="Masukawa M."/>
            <person name="Mizubayashi T."/>
            <person name="Mukai Y."/>
            <person name="Nagasaki H."/>
            <person name="Nagata Y."/>
            <person name="Naito S."/>
            <person name="Nakashima M."/>
            <person name="Nakama Y."/>
            <person name="Nakamichi Y."/>
            <person name="Nakamura M."/>
            <person name="Meguro A."/>
            <person name="Negishi M."/>
            <person name="Ohta I."/>
            <person name="Ohta T."/>
            <person name="Okamoto M."/>
            <person name="Ono N."/>
            <person name="Saji S."/>
            <person name="Sakaguchi M."/>
            <person name="Sakai K."/>
            <person name="Shibata M."/>
            <person name="Shimokawa T."/>
            <person name="Song J."/>
            <person name="Takazaki Y."/>
            <person name="Terasawa K."/>
            <person name="Tsugane M."/>
            <person name="Tsuji K."/>
            <person name="Ueda S."/>
            <person name="Waki K."/>
            <person name="Yamagata H."/>
            <person name="Yamamoto M."/>
            <person name="Yamamoto S."/>
            <person name="Yamane H."/>
            <person name="Yoshiki S."/>
            <person name="Yoshihara R."/>
            <person name="Yukawa K."/>
            <person name="Zhong H."/>
            <person name="Yano M."/>
            <person name="Yuan Q."/>
            <person name="Ouyang S."/>
            <person name="Liu J."/>
            <person name="Jones K.M."/>
            <person name="Gansberger K."/>
            <person name="Moffat K."/>
            <person name="Hill J."/>
            <person name="Bera J."/>
            <person name="Fadrosh D."/>
            <person name="Jin S."/>
            <person name="Johri S."/>
            <person name="Kim M."/>
            <person name="Overton L."/>
            <person name="Reardon M."/>
            <person name="Tsitrin T."/>
            <person name="Vuong H."/>
            <person name="Weaver B."/>
            <person name="Ciecko A."/>
            <person name="Tallon L."/>
            <person name="Jackson J."/>
            <person name="Pai G."/>
            <person name="Aken S.V."/>
            <person name="Utterback T."/>
            <person name="Reidmuller S."/>
            <person name="Feldblyum T."/>
            <person name="Hsiao J."/>
            <person name="Zismann V."/>
            <person name="Iobst S."/>
            <person name="de Vazeille A.R."/>
            <person name="Buell C.R."/>
            <person name="Ying K."/>
            <person name="Li Y."/>
            <person name="Lu T."/>
            <person name="Huang Y."/>
            <person name="Zhao Q."/>
            <person name="Feng Q."/>
            <person name="Zhang L."/>
            <person name="Zhu J."/>
            <person name="Weng Q."/>
            <person name="Mu J."/>
            <person name="Lu Y."/>
            <person name="Fan D."/>
            <person name="Liu Y."/>
            <person name="Guan J."/>
            <person name="Zhang Y."/>
            <person name="Yu S."/>
            <person name="Liu X."/>
            <person name="Zhang Y."/>
            <person name="Hong G."/>
            <person name="Han B."/>
            <person name="Choisne N."/>
            <person name="Demange N."/>
            <person name="Orjeda G."/>
            <person name="Samain S."/>
            <person name="Cattolico L."/>
            <person name="Pelletier E."/>
            <person name="Couloux A."/>
            <person name="Segurens B."/>
            <person name="Wincker P."/>
            <person name="D'Hont A."/>
            <person name="Scarpelli C."/>
            <person name="Weissenbach J."/>
            <person name="Salanoubat M."/>
            <person name="Quetier F."/>
            <person name="Yu Y."/>
            <person name="Kim H.R."/>
            <person name="Rambo T."/>
            <person name="Currie J."/>
            <person name="Collura K."/>
            <person name="Luo M."/>
            <person name="Yang T."/>
            <person name="Ammiraju J.S.S."/>
            <person name="Engler F."/>
            <person name="Soderlund C."/>
            <person name="Wing R.A."/>
            <person name="Palmer L.E."/>
            <person name="de la Bastide M."/>
            <person name="Spiegel L."/>
            <person name="Nascimento L."/>
            <person name="Zutavern T."/>
            <person name="O'Shaughnessy A."/>
            <person name="Dike S."/>
            <person name="Dedhia N."/>
            <person name="Preston R."/>
            <person name="Balija V."/>
            <person name="McCombie W.R."/>
            <person name="Chow T."/>
            <person name="Chen H."/>
            <person name="Chung M."/>
            <person name="Chen C."/>
            <person name="Shaw J."/>
            <person name="Wu H."/>
            <person name="Hsiao K."/>
            <person name="Chao Y."/>
            <person name="Chu M."/>
            <person name="Cheng C."/>
            <person name="Hour A."/>
            <person name="Lee P."/>
            <person name="Lin S."/>
            <person name="Lin Y."/>
            <person name="Liou J."/>
            <person name="Liu S."/>
            <person name="Hsing Y."/>
            <person name="Raghuvanshi S."/>
            <person name="Mohanty A."/>
            <person name="Bharti A.K."/>
            <person name="Gaur A."/>
            <person name="Gupta V."/>
            <person name="Kumar D."/>
            <person name="Ravi V."/>
            <person name="Vij S."/>
            <person name="Kapur A."/>
            <person name="Khurana P."/>
            <person name="Khurana P."/>
            <person name="Khurana J.P."/>
            <person name="Tyagi A.K."/>
            <person name="Gaikwad K."/>
            <person name="Singh A."/>
            <person name="Dalal V."/>
            <person name="Srivastava S."/>
            <person name="Dixit A."/>
            <person name="Pal A.K."/>
            <person name="Ghazi I.A."/>
            <person name="Yadav M."/>
            <person name="Pandit A."/>
            <person name="Bhargava A."/>
            <person name="Sureshbabu K."/>
            <person name="Batra K."/>
            <person name="Sharma T.R."/>
            <person name="Mohapatra T."/>
            <person name="Singh N.K."/>
            <person name="Messing J."/>
            <person name="Nelson A.B."/>
            <person name="Fuks G."/>
            <person name="Kavchok S."/>
            <person name="Keizer G."/>
            <person name="Linton E."/>
            <person name="Llaca V."/>
            <person name="Song R."/>
            <person name="Tanyolac B."/>
            <person name="Young S."/>
            <person name="Ho-Il K."/>
            <person name="Hahn J.H."/>
            <person name="Sangsakoo G."/>
            <person name="Vanavichit A."/>
            <person name="de Mattos Luiz.A.T."/>
            <person name="Zimmer P.D."/>
            <person name="Malone G."/>
            <person name="Dellagostin O."/>
            <person name="de Oliveira A.C."/>
            <person name="Bevan M."/>
            <person name="Bancroft I."/>
            <person name="Minx P."/>
            <person name="Cordum H."/>
            <person name="Wilson R."/>
            <person name="Cheng Z."/>
            <person name="Jin W."/>
            <person name="Jiang J."/>
            <person name="Leong S.A."/>
            <person name="Iwama H."/>
            <person name="Gojobori T."/>
            <person name="Itoh T."/>
            <person name="Niimura Y."/>
            <person name="Fujii Y."/>
            <person name="Habara T."/>
            <person name="Sakai H."/>
            <person name="Sato Y."/>
            <person name="Wilson G."/>
            <person name="Kumar K."/>
            <person name="McCouch S."/>
            <person name="Juretic N."/>
            <person name="Hoen D."/>
            <person name="Wright S."/>
            <person name="Bruskiewich R."/>
            <person name="Bureau T."/>
            <person name="Miyao A."/>
            <person name="Hirochika H."/>
            <person name="Nishikawa T."/>
            <person name="Kadowaki K."/>
            <person name="Sugiura M."/>
            <person name="Burr B."/>
            <person name="Sasaki T."/>
        </authorList>
    </citation>
    <scope>NUCLEOTIDE SEQUENCE [LARGE SCALE GENOMIC DNA]</scope>
    <source>
        <strain evidence="3">cv. Nipponbare</strain>
    </source>
</reference>
<name>A0A0P0XQ05_ORYSJ</name>
<feature type="compositionally biased region" description="Basic and acidic residues" evidence="1">
    <location>
        <begin position="467"/>
        <end position="489"/>
    </location>
</feature>
<dbReference type="Gramene" id="Os09t0524001-01">
    <property type="protein sequence ID" value="Os09t0524001-01"/>
    <property type="gene ID" value="Os09g0524001"/>
</dbReference>
<accession>A0A0P0XQ05</accession>
<dbReference type="eggNOG" id="ENOG502R66M">
    <property type="taxonomic scope" value="Eukaryota"/>
</dbReference>
<feature type="region of interest" description="Disordered" evidence="1">
    <location>
        <begin position="73"/>
        <end position="207"/>
    </location>
</feature>
<dbReference type="InParanoid" id="A0A0P0XQ05"/>
<dbReference type="AlphaFoldDB" id="A0A0P0XQ05"/>
<organism evidence="2 3">
    <name type="scientific">Oryza sativa subsp. japonica</name>
    <name type="common">Rice</name>
    <dbReference type="NCBI Taxonomy" id="39947"/>
    <lineage>
        <taxon>Eukaryota</taxon>
        <taxon>Viridiplantae</taxon>
        <taxon>Streptophyta</taxon>
        <taxon>Embryophyta</taxon>
        <taxon>Tracheophyta</taxon>
        <taxon>Spermatophyta</taxon>
        <taxon>Magnoliopsida</taxon>
        <taxon>Liliopsida</taxon>
        <taxon>Poales</taxon>
        <taxon>Poaceae</taxon>
        <taxon>BOP clade</taxon>
        <taxon>Oryzoideae</taxon>
        <taxon>Oryzeae</taxon>
        <taxon>Oryzinae</taxon>
        <taxon>Oryza</taxon>
        <taxon>Oryza sativa</taxon>
    </lineage>
</organism>
<dbReference type="PaxDb" id="39947-A0A0P0XQ05"/>
<gene>
    <name evidence="2" type="ordered locus">Os09g0524001</name>
    <name evidence="2" type="ORF">OSNPB_090524001</name>
</gene>
<evidence type="ECO:0000256" key="1">
    <source>
        <dbReference type="SAM" id="MobiDB-lite"/>
    </source>
</evidence>
<keyword evidence="3" id="KW-1185">Reference proteome</keyword>
<feature type="compositionally biased region" description="Acidic residues" evidence="1">
    <location>
        <begin position="334"/>
        <end position="345"/>
    </location>
</feature>
<feature type="compositionally biased region" description="Basic and acidic residues" evidence="1">
    <location>
        <begin position="307"/>
        <end position="333"/>
    </location>
</feature>
<feature type="compositionally biased region" description="Basic and acidic residues" evidence="1">
    <location>
        <begin position="113"/>
        <end position="125"/>
    </location>
</feature>
<sequence length="571" mass="62094">MQSSKNWCCCCCLVLLDTIDRHEQCVVNLLRFVHFCMLLGFVVVDNDGGHGGVAVAAAGELARALRLLRPVGAQHGAQHQPRADELRGEHAAPHPPEVQPRGPERQRQRHRHPDAVERRHVDPRRPLRPRAAAQHATPGRLRAVPQLGGAQQRQRRRRQPQDGVLRREHPRPRRPHGHREPERHDPERRAEADADARHEARPLRPPGAELVADAGGHGAAERVREDVYQRGGLYQHPHGRHRRLGVGEHAAEEHHDLVPPPFQADRHAAVHGQPHQAPPLPDAAVVVLLAGGRRGGGGARLRPAAVHSREAHVRREEQEAVEVGADRAERDAADAEAEAVDEDDVDGHVEQQRGGGGVGERERDGLRAEVDADGVEEALHGEVGEGAEDVGVRRGGDVRVLAGGDEDAVHGHPERADGHGRRQEQHDGAPERGAEQVSPPRAERLAANRVHPAGEAGEDGVAGDVGEAERERAAGERELAEAAEEDHGHQGAQVQQDPGADHRPGEAEDGRHLAKNAGGGAGQPRAIMQLGIARRRRRHDKQLLVALRRLIAVATRHCCCCCAARLECSFV</sequence>
<feature type="region of interest" description="Disordered" evidence="1">
    <location>
        <begin position="296"/>
        <end position="364"/>
    </location>
</feature>
<feature type="compositionally biased region" description="Basic and acidic residues" evidence="1">
    <location>
        <begin position="81"/>
        <end position="92"/>
    </location>
</feature>
<dbReference type="FunCoup" id="A0A0P0XQ05">
    <property type="interactions" value="2"/>
</dbReference>
<dbReference type="Proteomes" id="UP000059680">
    <property type="component" value="Chromosome 9"/>
</dbReference>
<feature type="compositionally biased region" description="Basic and acidic residues" evidence="1">
    <location>
        <begin position="178"/>
        <end position="202"/>
    </location>
</feature>